<dbReference type="Pfam" id="PF00270">
    <property type="entry name" value="DEAD"/>
    <property type="match status" value="1"/>
</dbReference>
<dbReference type="InterPro" id="IPR004576">
    <property type="entry name" value="Mfd"/>
</dbReference>
<dbReference type="GO" id="GO:0006355">
    <property type="term" value="P:regulation of DNA-templated transcription"/>
    <property type="evidence" value="ECO:0007669"/>
    <property type="project" value="UniProtKB-UniRule"/>
</dbReference>
<dbReference type="SUPFAM" id="SSF141259">
    <property type="entry name" value="CarD-like"/>
    <property type="match status" value="1"/>
</dbReference>
<evidence type="ECO:0000256" key="10">
    <source>
        <dbReference type="ARBA" id="ARBA00061104"/>
    </source>
</evidence>
<evidence type="ECO:0000313" key="16">
    <source>
        <dbReference type="EMBL" id="AXV08626.1"/>
    </source>
</evidence>
<dbReference type="Gene3D" id="2.40.10.170">
    <property type="match status" value="1"/>
</dbReference>
<keyword evidence="9 13" id="KW-0234">DNA repair</keyword>
<dbReference type="InterPro" id="IPR014001">
    <property type="entry name" value="Helicase_ATP-bd"/>
</dbReference>
<dbReference type="Gene3D" id="3.30.2060.10">
    <property type="entry name" value="Penicillin-binding protein 1b domain"/>
    <property type="match status" value="1"/>
</dbReference>
<reference evidence="16 17" key="1">
    <citation type="submission" date="2018-09" db="EMBL/GenBank/DDBJ databases">
        <title>Complete genome sequence of Euzebya sp. DY32-46 isolated from seawater of Pacific Ocean.</title>
        <authorList>
            <person name="Xu L."/>
            <person name="Wu Y.-H."/>
            <person name="Xu X.-W."/>
        </authorList>
    </citation>
    <scope>NUCLEOTIDE SEQUENCE [LARGE SCALE GENOMIC DNA]</scope>
    <source>
        <strain evidence="16 17">DY32-46</strain>
    </source>
</reference>
<dbReference type="PROSITE" id="PS51194">
    <property type="entry name" value="HELICASE_CTER"/>
    <property type="match status" value="1"/>
</dbReference>
<dbReference type="InterPro" id="IPR001650">
    <property type="entry name" value="Helicase_C-like"/>
</dbReference>
<evidence type="ECO:0000256" key="9">
    <source>
        <dbReference type="ARBA" id="ARBA00023204"/>
    </source>
</evidence>
<feature type="domain" description="Helicase C-terminal" evidence="15">
    <location>
        <begin position="835"/>
        <end position="994"/>
    </location>
</feature>
<dbReference type="GO" id="GO:0003678">
    <property type="term" value="F:DNA helicase activity"/>
    <property type="evidence" value="ECO:0007669"/>
    <property type="project" value="TreeGrafter"/>
</dbReference>
<evidence type="ECO:0000256" key="3">
    <source>
        <dbReference type="ARBA" id="ARBA00022741"/>
    </source>
</evidence>
<dbReference type="InterPro" id="IPR005118">
    <property type="entry name" value="TRCF_C"/>
</dbReference>
<evidence type="ECO:0000256" key="13">
    <source>
        <dbReference type="HAMAP-Rule" id="MF_00969"/>
    </source>
</evidence>
<evidence type="ECO:0000256" key="2">
    <source>
        <dbReference type="ARBA" id="ARBA00022490"/>
    </source>
</evidence>
<evidence type="ECO:0000259" key="15">
    <source>
        <dbReference type="PROSITE" id="PS51194"/>
    </source>
</evidence>
<evidence type="ECO:0000256" key="4">
    <source>
        <dbReference type="ARBA" id="ARBA00022763"/>
    </source>
</evidence>
<dbReference type="FunFam" id="3.40.50.300:FF:000546">
    <property type="entry name" value="Transcription-repair-coupling factor"/>
    <property type="match status" value="1"/>
</dbReference>
<dbReference type="SMART" id="SM00490">
    <property type="entry name" value="HELICc"/>
    <property type="match status" value="1"/>
</dbReference>
<dbReference type="Gene3D" id="3.40.50.300">
    <property type="entry name" value="P-loop containing nucleotide triphosphate hydrolases"/>
    <property type="match status" value="2"/>
</dbReference>
<dbReference type="HAMAP" id="MF_00969">
    <property type="entry name" value="TRCF"/>
    <property type="match status" value="1"/>
</dbReference>
<keyword evidence="4 13" id="KW-0227">DNA damage</keyword>
<keyword evidence="8 13" id="KW-0238">DNA-binding</keyword>
<dbReference type="AlphaFoldDB" id="A0A346Y2C9"/>
<sequence length="1183" mass="129249">MSAAPLPATDVRGPLASLLSRAGEDFDDLAFTSEATVSPPLRPYVIAHLAKRRPLLVVTPTTKDAEALVDDIGAFAGTDAVALFPSWETLPHERLSPQPATVGQRLRVLDQLRRDALRIVVAPVRAVLQPMDPRLAERVPLTISAGWDGGPTVLVDQLATLGYTRSSLVTQRGEFASRGGIVDVFPTTGDHPVRIEFWGDDVDGLREFAIADQRALETVEEVVIHAARELVLDAETAGTARKMAEQVPALADQLNMLADGVAFEGVEGLVTAIHPTPAHLPDLMPERTGLVIVDPTQSHDRAAQLVDQAAELMITDWEQLAAAAGTDGRAAVDAAHERNERAGFADLDEVVEGYERGGTGKVWRLTPFTTADSFVKLTARPWDTFKGDVVSAAQTVKRYLAGTDDRDPMTVVLTTAGHGPALRLAEVLRAEGVPVDVPKRPDDPDVDPLSLVPNSPDGRAHIVECDLRTGFLSEREGICLLGEFDLFGPRRTRAGRRLPSRRAAQQAVLDLEEGDPVVHSVHGVGRYVGMVTRELRGTTTLGGGSAGKITRDYVIVEYAGADRLFVPSDQVDTLAKYVGGEDPKVMRMGGADWDRARGKVKAAVEEMASELIRLYQARMHSPGHAFSPDSTWQTELEQAFPYPETPDQMEAIEAVKEDMESPVPMDRLVCGDVGFGKTEVAVRAAAKAVFDHKQCAVLVPTTLLAQQHGETFTERFSGFPVNIAVLSRFASQKEQKEILDGLAAGTVDLVIGTHRLLSKDIEFKDLGLLIVDEEQRFGVTHKERLKQMKTSVDVLTMSATPIPRTMEMAITGIRDLSTIETAPEERQPIVTQVGPMDENLAALAVRREMLREGQVFWLHNSVRTIHAAAERIRELVPGVRVGIGHGQMGESELEQVMLDFWHREFDVLVATTIIESGLDIPNANTLIVERADLFGLAQLYQLRGRVGRSRARGYAYLFHPADASLTEEAYKRLESIATHTQLGSGMSIALKDLEIRGAGSMLGADQSGSVATVGFEAYSQLMAEAVTELTQGKPTEREPEVKVDLPIDAHIPKDYIADEGLRLEAYRTIASVRDARGVKNARAELKDRYGPLPDPVDRLLTVAALKAALRRWGVTEISTTPRRTVRIHPVKLTESQQVRLQRTDRNALHNPAAELVELRMPAKGSVDLIGWLAKRLKDLFASK</sequence>
<evidence type="ECO:0000256" key="1">
    <source>
        <dbReference type="ARBA" id="ARBA00004496"/>
    </source>
</evidence>
<dbReference type="InterPro" id="IPR037235">
    <property type="entry name" value="TRCF-like_C_D7"/>
</dbReference>
<comment type="subcellular location">
    <subcellularLocation>
        <location evidence="1 13">Cytoplasm</location>
    </subcellularLocation>
</comment>
<comment type="similarity">
    <text evidence="11 13">In the C-terminal section; belongs to the helicase family. RecG subfamily.</text>
</comment>
<dbReference type="SMART" id="SM00982">
    <property type="entry name" value="TRCF"/>
    <property type="match status" value="1"/>
</dbReference>
<dbReference type="InterPro" id="IPR036101">
    <property type="entry name" value="CarD-like/TRCF_RID_sf"/>
</dbReference>
<dbReference type="InterPro" id="IPR041471">
    <property type="entry name" value="UvrB_inter"/>
</dbReference>
<dbReference type="RefSeq" id="WP_114592946.1">
    <property type="nucleotide sequence ID" value="NZ_CP031165.1"/>
</dbReference>
<comment type="function">
    <text evidence="13">Couples transcription and DNA repair by recognizing RNA polymerase (RNAP) stalled at DNA lesions. Mediates ATP-dependent release of RNAP and its truncated transcript from the DNA, and recruitment of nucleotide excision repair machinery to the damaged site.</text>
</comment>
<feature type="domain" description="Helicase ATP-binding" evidence="14">
    <location>
        <begin position="658"/>
        <end position="819"/>
    </location>
</feature>
<keyword evidence="17" id="KW-1185">Reference proteome</keyword>
<dbReference type="InterPro" id="IPR027417">
    <property type="entry name" value="P-loop_NTPase"/>
</dbReference>
<keyword evidence="5 13" id="KW-0378">Hydrolase</keyword>
<dbReference type="Proteomes" id="UP000264006">
    <property type="component" value="Chromosome"/>
</dbReference>
<dbReference type="Pfam" id="PF00271">
    <property type="entry name" value="Helicase_C"/>
    <property type="match status" value="1"/>
</dbReference>
<accession>A0A346Y2C9</accession>
<evidence type="ECO:0000256" key="8">
    <source>
        <dbReference type="ARBA" id="ARBA00023125"/>
    </source>
</evidence>
<dbReference type="SMART" id="SM01058">
    <property type="entry name" value="CarD_TRCF"/>
    <property type="match status" value="1"/>
</dbReference>
<dbReference type="SUPFAM" id="SSF52540">
    <property type="entry name" value="P-loop containing nucleoside triphosphate hydrolases"/>
    <property type="match status" value="4"/>
</dbReference>
<dbReference type="SMART" id="SM00487">
    <property type="entry name" value="DEXDc"/>
    <property type="match status" value="1"/>
</dbReference>
<dbReference type="KEGG" id="euz:DVS28_a3955"/>
<evidence type="ECO:0000313" key="17">
    <source>
        <dbReference type="Proteomes" id="UP000264006"/>
    </source>
</evidence>
<evidence type="ECO:0000256" key="11">
    <source>
        <dbReference type="ARBA" id="ARBA00061399"/>
    </source>
</evidence>
<dbReference type="CDD" id="cd17991">
    <property type="entry name" value="DEXHc_TRCF"/>
    <property type="match status" value="1"/>
</dbReference>
<dbReference type="Pfam" id="PF03461">
    <property type="entry name" value="TRCF"/>
    <property type="match status" value="1"/>
</dbReference>
<dbReference type="SUPFAM" id="SSF143517">
    <property type="entry name" value="TRCF domain-like"/>
    <property type="match status" value="1"/>
</dbReference>
<evidence type="ECO:0000259" key="14">
    <source>
        <dbReference type="PROSITE" id="PS51192"/>
    </source>
</evidence>
<evidence type="ECO:0000256" key="6">
    <source>
        <dbReference type="ARBA" id="ARBA00022806"/>
    </source>
</evidence>
<dbReference type="Pfam" id="PF02559">
    <property type="entry name" value="CarD_TRCF_RID"/>
    <property type="match status" value="1"/>
</dbReference>
<dbReference type="GO" id="GO:0005524">
    <property type="term" value="F:ATP binding"/>
    <property type="evidence" value="ECO:0007669"/>
    <property type="project" value="UniProtKB-UniRule"/>
</dbReference>
<dbReference type="InterPro" id="IPR003711">
    <property type="entry name" value="CarD-like/TRCF_RID"/>
</dbReference>
<dbReference type="GO" id="GO:0016787">
    <property type="term" value="F:hydrolase activity"/>
    <property type="evidence" value="ECO:0007669"/>
    <property type="project" value="UniProtKB-KW"/>
</dbReference>
<dbReference type="Pfam" id="PF17757">
    <property type="entry name" value="UvrB_inter"/>
    <property type="match status" value="1"/>
</dbReference>
<protein>
    <recommendedName>
        <fullName evidence="12 13">Transcription-repair-coupling factor</fullName>
        <shortName evidence="13">TRCF</shortName>
        <ecNumber evidence="13">3.6.4.-</ecNumber>
    </recommendedName>
</protein>
<dbReference type="InterPro" id="IPR047112">
    <property type="entry name" value="RecG/Mfd"/>
</dbReference>
<dbReference type="GO" id="GO:0003684">
    <property type="term" value="F:damaged DNA binding"/>
    <property type="evidence" value="ECO:0007669"/>
    <property type="project" value="InterPro"/>
</dbReference>
<keyword evidence="2 13" id="KW-0963">Cytoplasm</keyword>
<keyword evidence="6" id="KW-0347">Helicase</keyword>
<dbReference type="PANTHER" id="PTHR47964">
    <property type="entry name" value="ATP-DEPENDENT DNA HELICASE HOMOLOG RECG, CHLOROPLASTIC"/>
    <property type="match status" value="1"/>
</dbReference>
<proteinExistence type="inferred from homology"/>
<dbReference type="PROSITE" id="PS51192">
    <property type="entry name" value="HELICASE_ATP_BIND_1"/>
    <property type="match status" value="1"/>
</dbReference>
<name>A0A346Y2C9_9ACTN</name>
<gene>
    <name evidence="13" type="primary">mfd</name>
    <name evidence="16" type="ORF">DVS28_a3955</name>
</gene>
<evidence type="ECO:0000256" key="7">
    <source>
        <dbReference type="ARBA" id="ARBA00022840"/>
    </source>
</evidence>
<organism evidence="16 17">
    <name type="scientific">Euzebya pacifica</name>
    <dbReference type="NCBI Taxonomy" id="1608957"/>
    <lineage>
        <taxon>Bacteria</taxon>
        <taxon>Bacillati</taxon>
        <taxon>Actinomycetota</taxon>
        <taxon>Nitriliruptoria</taxon>
        <taxon>Euzebyales</taxon>
    </lineage>
</organism>
<dbReference type="GO" id="GO:0000716">
    <property type="term" value="P:transcription-coupled nucleotide-excision repair, DNA damage recognition"/>
    <property type="evidence" value="ECO:0007669"/>
    <property type="project" value="UniProtKB-UniRule"/>
</dbReference>
<dbReference type="Gene3D" id="3.90.1150.50">
    <property type="entry name" value="Transcription-repair-coupling factor, D7 domain"/>
    <property type="match status" value="1"/>
</dbReference>
<dbReference type="PANTHER" id="PTHR47964:SF1">
    <property type="entry name" value="ATP-DEPENDENT DNA HELICASE HOMOLOG RECG, CHLOROPLASTIC"/>
    <property type="match status" value="1"/>
</dbReference>
<keyword evidence="3 13" id="KW-0547">Nucleotide-binding</keyword>
<dbReference type="EC" id="3.6.4.-" evidence="13"/>
<evidence type="ECO:0000256" key="12">
    <source>
        <dbReference type="ARBA" id="ARBA00070128"/>
    </source>
</evidence>
<dbReference type="InterPro" id="IPR011545">
    <property type="entry name" value="DEAD/DEAH_box_helicase_dom"/>
</dbReference>
<dbReference type="OrthoDB" id="9804325at2"/>
<evidence type="ECO:0000256" key="5">
    <source>
        <dbReference type="ARBA" id="ARBA00022801"/>
    </source>
</evidence>
<comment type="similarity">
    <text evidence="10 13">In the N-terminal section; belongs to the UvrB family.</text>
</comment>
<dbReference type="GO" id="GO:0005737">
    <property type="term" value="C:cytoplasm"/>
    <property type="evidence" value="ECO:0007669"/>
    <property type="project" value="UniProtKB-SubCell"/>
</dbReference>
<dbReference type="EMBL" id="CP031165">
    <property type="protein sequence ID" value="AXV08626.1"/>
    <property type="molecule type" value="Genomic_DNA"/>
</dbReference>
<keyword evidence="7 13" id="KW-0067">ATP-binding</keyword>
<dbReference type="Gene3D" id="3.40.50.11180">
    <property type="match status" value="1"/>
</dbReference>
<dbReference type="NCBIfam" id="TIGR00580">
    <property type="entry name" value="mfd"/>
    <property type="match status" value="1"/>
</dbReference>